<dbReference type="Proteomes" id="UP001596242">
    <property type="component" value="Unassembled WGS sequence"/>
</dbReference>
<evidence type="ECO:0000313" key="7">
    <source>
        <dbReference type="Proteomes" id="UP001596242"/>
    </source>
</evidence>
<proteinExistence type="predicted"/>
<dbReference type="RefSeq" id="WP_386391946.1">
    <property type="nucleotide sequence ID" value="NZ_JBHSPT010000001.1"/>
</dbReference>
<dbReference type="InterPro" id="IPR000524">
    <property type="entry name" value="Tscrpt_reg_HTH_GntR"/>
</dbReference>
<dbReference type="Gene3D" id="1.10.10.10">
    <property type="entry name" value="Winged helix-like DNA-binding domain superfamily/Winged helix DNA-binding domain"/>
    <property type="match status" value="1"/>
</dbReference>
<organism evidence="6 7">
    <name type="scientific">Streptomyces pratens</name>
    <dbReference type="NCBI Taxonomy" id="887456"/>
    <lineage>
        <taxon>Bacteria</taxon>
        <taxon>Bacillati</taxon>
        <taxon>Actinomycetota</taxon>
        <taxon>Actinomycetes</taxon>
        <taxon>Kitasatosporales</taxon>
        <taxon>Streptomycetaceae</taxon>
        <taxon>Streptomyces</taxon>
    </lineage>
</organism>
<dbReference type="SUPFAM" id="SSF46785">
    <property type="entry name" value="Winged helix' DNA-binding domain"/>
    <property type="match status" value="1"/>
</dbReference>
<dbReference type="InterPro" id="IPR036388">
    <property type="entry name" value="WH-like_DNA-bd_sf"/>
</dbReference>
<protein>
    <submittedName>
        <fullName evidence="6">GntR family transcriptional regulator</fullName>
    </submittedName>
</protein>
<keyword evidence="1" id="KW-0805">Transcription regulation</keyword>
<sequence length="267" mass="29303">MARTTPHDPPHDPPQAFPPTAPSTAPHDPAHPEDEPLYRRIAAELLGELHDGAIPPGERLPGERQLAEHFGVSRETVRQALEVLRRDGLVATDRRGSHATLKGPPVETPAALAFPVGARYVGRDVMARATVSWESPPPGHAEALALAPSRPTLVHRYWSASADGCELRTAVTSFSSVALAEAEELARYRDRADGTTAAELRRAYDWLRRAGLTLHHRDTITRIAGTPSVRVTRRVRDQYARPLEITELIVDTQQDALVYEFTLPAAV</sequence>
<evidence type="ECO:0000256" key="3">
    <source>
        <dbReference type="ARBA" id="ARBA00023163"/>
    </source>
</evidence>
<dbReference type="Pfam" id="PF00392">
    <property type="entry name" value="GntR"/>
    <property type="match status" value="1"/>
</dbReference>
<dbReference type="EMBL" id="JBHSPT010000001">
    <property type="protein sequence ID" value="MFC6053974.1"/>
    <property type="molecule type" value="Genomic_DNA"/>
</dbReference>
<evidence type="ECO:0000256" key="4">
    <source>
        <dbReference type="SAM" id="MobiDB-lite"/>
    </source>
</evidence>
<dbReference type="PRINTS" id="PR00035">
    <property type="entry name" value="HTHGNTR"/>
</dbReference>
<dbReference type="InterPro" id="IPR036390">
    <property type="entry name" value="WH_DNA-bd_sf"/>
</dbReference>
<feature type="region of interest" description="Disordered" evidence="4">
    <location>
        <begin position="1"/>
        <end position="34"/>
    </location>
</feature>
<feature type="domain" description="HTH gntR-type" evidence="5">
    <location>
        <begin position="35"/>
        <end position="109"/>
    </location>
</feature>
<dbReference type="SMART" id="SM00345">
    <property type="entry name" value="HTH_GNTR"/>
    <property type="match status" value="1"/>
</dbReference>
<keyword evidence="3" id="KW-0804">Transcription</keyword>
<evidence type="ECO:0000259" key="5">
    <source>
        <dbReference type="PROSITE" id="PS50949"/>
    </source>
</evidence>
<reference evidence="7" key="1">
    <citation type="journal article" date="2019" name="Int. J. Syst. Evol. Microbiol.">
        <title>The Global Catalogue of Microorganisms (GCM) 10K type strain sequencing project: providing services to taxonomists for standard genome sequencing and annotation.</title>
        <authorList>
            <consortium name="The Broad Institute Genomics Platform"/>
            <consortium name="The Broad Institute Genome Sequencing Center for Infectious Disease"/>
            <person name="Wu L."/>
            <person name="Ma J."/>
        </authorList>
    </citation>
    <scope>NUCLEOTIDE SEQUENCE [LARGE SCALE GENOMIC DNA]</scope>
    <source>
        <strain evidence="7">JCM 12763</strain>
    </source>
</reference>
<dbReference type="PANTHER" id="PTHR44846:SF17">
    <property type="entry name" value="GNTR-FAMILY TRANSCRIPTIONAL REGULATOR"/>
    <property type="match status" value="1"/>
</dbReference>
<dbReference type="InterPro" id="IPR050679">
    <property type="entry name" value="Bact_HTH_transcr_reg"/>
</dbReference>
<dbReference type="PANTHER" id="PTHR44846">
    <property type="entry name" value="MANNOSYL-D-GLYCERATE TRANSPORT/METABOLISM SYSTEM REPRESSOR MNGR-RELATED"/>
    <property type="match status" value="1"/>
</dbReference>
<keyword evidence="2" id="KW-0238">DNA-binding</keyword>
<feature type="compositionally biased region" description="Basic and acidic residues" evidence="4">
    <location>
        <begin position="1"/>
        <end position="11"/>
    </location>
</feature>
<dbReference type="CDD" id="cd07377">
    <property type="entry name" value="WHTH_GntR"/>
    <property type="match status" value="1"/>
</dbReference>
<comment type="caution">
    <text evidence="6">The sequence shown here is derived from an EMBL/GenBank/DDBJ whole genome shotgun (WGS) entry which is preliminary data.</text>
</comment>
<name>A0ABW1LR07_9ACTN</name>
<dbReference type="PROSITE" id="PS50949">
    <property type="entry name" value="HTH_GNTR"/>
    <property type="match status" value="1"/>
</dbReference>
<accession>A0ABW1LR07</accession>
<evidence type="ECO:0000256" key="2">
    <source>
        <dbReference type="ARBA" id="ARBA00023125"/>
    </source>
</evidence>
<keyword evidence="7" id="KW-1185">Reference proteome</keyword>
<evidence type="ECO:0000256" key="1">
    <source>
        <dbReference type="ARBA" id="ARBA00023015"/>
    </source>
</evidence>
<gene>
    <name evidence="6" type="ORF">ACFP50_00260</name>
</gene>
<feature type="compositionally biased region" description="Pro residues" evidence="4">
    <location>
        <begin position="12"/>
        <end position="21"/>
    </location>
</feature>
<evidence type="ECO:0000313" key="6">
    <source>
        <dbReference type="EMBL" id="MFC6053974.1"/>
    </source>
</evidence>